<feature type="transmembrane region" description="Helical" evidence="6">
    <location>
        <begin position="177"/>
        <end position="194"/>
    </location>
</feature>
<evidence type="ECO:0000313" key="9">
    <source>
        <dbReference type="Proteomes" id="UP001306668"/>
    </source>
</evidence>
<accession>A0ABQ6QEN0</accession>
<feature type="transmembrane region" description="Helical" evidence="6">
    <location>
        <begin position="272"/>
        <end position="291"/>
    </location>
</feature>
<keyword evidence="3 6" id="KW-1133">Transmembrane helix</keyword>
<feature type="transmembrane region" description="Helical" evidence="6">
    <location>
        <begin position="74"/>
        <end position="96"/>
    </location>
</feature>
<sequence length="321" mass="34601">MAGIRPLPCPRPTQASHETPQRSSGSIGQQSAAATLKAILRTYPWQLTGTFSLVALENTLLLAYPLFAGFAVDAIISGNIGHAVSYAGVVLLFWLVGAARRAVDTRTFTRIYADLAVSVVQAQRRLGQATSTSAARVVLAREFVDFFEKHVPIIATALASMFGAVAMLLAIEPMVGAAGLVTLLGALLLLPSFARRNEQLHGRLNNRLEHEIRLVDRVSPSVLRRHYTTLSRLRILLSDREAGAYVVIGLAAAALFALTIGRLATTDGVTPGHVYAVMTYLWTFVGSLDDAPSMVDQLARLKDIGRRVSPGMEDAERKDAA</sequence>
<dbReference type="Pfam" id="PF13748">
    <property type="entry name" value="ABC_membrane_3"/>
    <property type="match status" value="1"/>
</dbReference>
<feature type="domain" description="ABC transmembrane type-1" evidence="7">
    <location>
        <begin position="36"/>
        <end position="272"/>
    </location>
</feature>
<feature type="transmembrane region" description="Helical" evidence="6">
    <location>
        <begin position="151"/>
        <end position="171"/>
    </location>
</feature>
<feature type="transmembrane region" description="Helical" evidence="6">
    <location>
        <begin position="47"/>
        <end position="68"/>
    </location>
</feature>
<keyword evidence="9" id="KW-1185">Reference proteome</keyword>
<dbReference type="RefSeq" id="WP_338167846.1">
    <property type="nucleotide sequence ID" value="NZ_BTRJ01000026.1"/>
</dbReference>
<reference evidence="9" key="1">
    <citation type="submission" date="2023-07" db="EMBL/GenBank/DDBJ databases">
        <title>Genome sequence of Stenotrophomonas sp. Alg010 isolated from Sargassum waste.</title>
        <authorList>
            <person name="Mohapatra"/>
            <person name="B.R."/>
        </authorList>
    </citation>
    <scope>NUCLEOTIDE SEQUENCE [LARGE SCALE GENOMIC DNA]</scope>
    <source>
        <strain evidence="9">Alg010</strain>
    </source>
</reference>
<evidence type="ECO:0000256" key="5">
    <source>
        <dbReference type="SAM" id="MobiDB-lite"/>
    </source>
</evidence>
<dbReference type="SUPFAM" id="SSF90123">
    <property type="entry name" value="ABC transporter transmembrane region"/>
    <property type="match status" value="1"/>
</dbReference>
<dbReference type="EMBL" id="BTRJ01000026">
    <property type="protein sequence ID" value="GMR28314.1"/>
    <property type="molecule type" value="Genomic_DNA"/>
</dbReference>
<feature type="compositionally biased region" description="Polar residues" evidence="5">
    <location>
        <begin position="13"/>
        <end position="22"/>
    </location>
</feature>
<evidence type="ECO:0000259" key="7">
    <source>
        <dbReference type="Pfam" id="PF13748"/>
    </source>
</evidence>
<organism evidence="8 9">
    <name type="scientific">Stenotrophomonas sepilia</name>
    <dbReference type="NCBI Taxonomy" id="2860290"/>
    <lineage>
        <taxon>Bacteria</taxon>
        <taxon>Pseudomonadati</taxon>
        <taxon>Pseudomonadota</taxon>
        <taxon>Gammaproteobacteria</taxon>
        <taxon>Lysobacterales</taxon>
        <taxon>Lysobacteraceae</taxon>
        <taxon>Stenotrophomonas</taxon>
        <taxon>Stenotrophomonas maltophilia group</taxon>
    </lineage>
</organism>
<protein>
    <submittedName>
        <fullName evidence="8">ABC transporter six-transmembrane domain-containing protein</fullName>
    </submittedName>
</protein>
<evidence type="ECO:0000313" key="8">
    <source>
        <dbReference type="EMBL" id="GMR28314.1"/>
    </source>
</evidence>
<evidence type="ECO:0000256" key="6">
    <source>
        <dbReference type="SAM" id="Phobius"/>
    </source>
</evidence>
<proteinExistence type="predicted"/>
<keyword evidence="2 6" id="KW-0812">Transmembrane</keyword>
<keyword evidence="4 6" id="KW-0472">Membrane</keyword>
<dbReference type="Gene3D" id="1.20.1560.10">
    <property type="entry name" value="ABC transporter type 1, transmembrane domain"/>
    <property type="match status" value="1"/>
</dbReference>
<comment type="caution">
    <text evidence="8">The sequence shown here is derived from an EMBL/GenBank/DDBJ whole genome shotgun (WGS) entry which is preliminary data.</text>
</comment>
<dbReference type="InterPro" id="IPR011527">
    <property type="entry name" value="ABC1_TM_dom"/>
</dbReference>
<evidence type="ECO:0000256" key="1">
    <source>
        <dbReference type="ARBA" id="ARBA00004651"/>
    </source>
</evidence>
<evidence type="ECO:0000256" key="3">
    <source>
        <dbReference type="ARBA" id="ARBA00022989"/>
    </source>
</evidence>
<evidence type="ECO:0000256" key="4">
    <source>
        <dbReference type="ARBA" id="ARBA00023136"/>
    </source>
</evidence>
<evidence type="ECO:0000256" key="2">
    <source>
        <dbReference type="ARBA" id="ARBA00022692"/>
    </source>
</evidence>
<feature type="transmembrane region" description="Helical" evidence="6">
    <location>
        <begin position="242"/>
        <end position="260"/>
    </location>
</feature>
<comment type="subcellular location">
    <subcellularLocation>
        <location evidence="1">Cell membrane</location>
        <topology evidence="1">Multi-pass membrane protein</topology>
    </subcellularLocation>
</comment>
<feature type="region of interest" description="Disordered" evidence="5">
    <location>
        <begin position="1"/>
        <end position="28"/>
    </location>
</feature>
<name>A0ABQ6QEN0_9GAMM</name>
<gene>
    <name evidence="8" type="ORF">STENOSP10_25340</name>
</gene>
<dbReference type="Proteomes" id="UP001306668">
    <property type="component" value="Unassembled WGS sequence"/>
</dbReference>
<dbReference type="InterPro" id="IPR036640">
    <property type="entry name" value="ABC1_TM_sf"/>
</dbReference>